<dbReference type="EMBL" id="NHPB01000056">
    <property type="protein sequence ID" value="OYR69881.1"/>
    <property type="molecule type" value="Genomic_DNA"/>
</dbReference>
<dbReference type="SUPFAM" id="SSF52980">
    <property type="entry name" value="Restriction endonuclease-like"/>
    <property type="match status" value="1"/>
</dbReference>
<comment type="caution">
    <text evidence="2">The sequence shown here is derived from an EMBL/GenBank/DDBJ whole genome shotgun (WGS) entry which is preliminary data.</text>
</comment>
<dbReference type="AlphaFoldDB" id="A0A256JM61"/>
<gene>
    <name evidence="2" type="ORF">DJ78_10365</name>
</gene>
<dbReference type="RefSeq" id="WP_094583155.1">
    <property type="nucleotide sequence ID" value="NZ_JAQMRM010000012.1"/>
</dbReference>
<feature type="region of interest" description="Disordered" evidence="1">
    <location>
        <begin position="145"/>
        <end position="164"/>
    </location>
</feature>
<sequence>MSDFFDELSDELDALGDRDKPIDDSLEHDPTSGRWLERETAEAFERWGYRTMRNEYLFGLETDVVARRETLQNDPADYLVAECKDWHTRLVERQAVADISHRALLARAMPVLVVAWGVTNRAWALAQMLDVRILTLEDLSADSLPPLTEHRPPRGTLRTRREPSVREFRRPLPPILMRQSTRDVEAPVFYASSNSPCYVPDRDGNDAYVPAADAEYDFNNSR</sequence>
<dbReference type="Proteomes" id="UP000216758">
    <property type="component" value="Unassembled WGS sequence"/>
</dbReference>
<dbReference type="OrthoDB" id="324010at2157"/>
<evidence type="ECO:0000313" key="3">
    <source>
        <dbReference type="Proteomes" id="UP000216758"/>
    </source>
</evidence>
<accession>A0A256JM61</accession>
<name>A0A256JM61_HALEZ</name>
<evidence type="ECO:0008006" key="4">
    <source>
        <dbReference type="Google" id="ProtNLM"/>
    </source>
</evidence>
<protein>
    <recommendedName>
        <fullName evidence="4">Restriction endonuclease type IV Mrr domain-containing protein</fullName>
    </recommendedName>
</protein>
<proteinExistence type="predicted"/>
<organism evidence="2 3">
    <name type="scientific">Halorubrum ezzemoulense</name>
    <name type="common">Halorubrum chaoviator</name>
    <dbReference type="NCBI Taxonomy" id="337243"/>
    <lineage>
        <taxon>Archaea</taxon>
        <taxon>Methanobacteriati</taxon>
        <taxon>Methanobacteriota</taxon>
        <taxon>Stenosarchaea group</taxon>
        <taxon>Halobacteria</taxon>
        <taxon>Halobacteriales</taxon>
        <taxon>Haloferacaceae</taxon>
        <taxon>Halorubrum</taxon>
    </lineage>
</organism>
<evidence type="ECO:0000313" key="2">
    <source>
        <dbReference type="EMBL" id="OYR69881.1"/>
    </source>
</evidence>
<reference evidence="2 3" key="1">
    <citation type="journal article" date="2014" name="Front. Microbiol.">
        <title>Population and genomic analysis of the genus Halorubrum.</title>
        <authorList>
            <person name="Fullmer M.S."/>
            <person name="Soucy S.M."/>
            <person name="Swithers K.S."/>
            <person name="Makkay A.M."/>
            <person name="Wheeler R."/>
            <person name="Ventosa A."/>
            <person name="Gogarten J.P."/>
            <person name="Papke R.T."/>
        </authorList>
    </citation>
    <scope>NUCLEOTIDE SEQUENCE [LARGE SCALE GENOMIC DNA]</scope>
    <source>
        <strain evidence="2 3">G37</strain>
    </source>
</reference>
<dbReference type="InterPro" id="IPR011335">
    <property type="entry name" value="Restrct_endonuc-II-like"/>
</dbReference>
<evidence type="ECO:0000256" key="1">
    <source>
        <dbReference type="SAM" id="MobiDB-lite"/>
    </source>
</evidence>